<dbReference type="AlphaFoldDB" id="A0A254TLC7"/>
<feature type="transmembrane region" description="Helical" evidence="8">
    <location>
        <begin position="246"/>
        <end position="268"/>
    </location>
</feature>
<reference evidence="10 11" key="1">
    <citation type="submission" date="2016-02" db="EMBL/GenBank/DDBJ databases">
        <authorList>
            <person name="Wen L."/>
            <person name="He K."/>
            <person name="Yang H."/>
        </authorList>
    </citation>
    <scope>NUCLEOTIDE SEQUENCE [LARGE SCALE GENOMIC DNA]</scope>
    <source>
        <strain evidence="10 11">TSA40</strain>
    </source>
</reference>
<dbReference type="CDD" id="cd04187">
    <property type="entry name" value="DPM1_like_bac"/>
    <property type="match status" value="1"/>
</dbReference>
<feature type="domain" description="Glycosyltransferase 2-like" evidence="9">
    <location>
        <begin position="13"/>
        <end position="178"/>
    </location>
</feature>
<proteinExistence type="predicted"/>
<keyword evidence="11" id="KW-1185">Reference proteome</keyword>
<evidence type="ECO:0000259" key="9">
    <source>
        <dbReference type="Pfam" id="PF00535"/>
    </source>
</evidence>
<keyword evidence="7 8" id="KW-0472">Membrane</keyword>
<dbReference type="PANTHER" id="PTHR48090:SF3">
    <property type="entry name" value="UNDECAPRENYL-PHOSPHATE 4-DEOXY-4-FORMAMIDO-L-ARABINOSE TRANSFERASE"/>
    <property type="match status" value="1"/>
</dbReference>
<dbReference type="PANTHER" id="PTHR48090">
    <property type="entry name" value="UNDECAPRENYL-PHOSPHATE 4-DEOXY-4-FORMAMIDO-L-ARABINOSE TRANSFERASE-RELATED"/>
    <property type="match status" value="1"/>
</dbReference>
<accession>A0A254TLC7</accession>
<dbReference type="InterPro" id="IPR001173">
    <property type="entry name" value="Glyco_trans_2-like"/>
</dbReference>
<dbReference type="Pfam" id="PF00535">
    <property type="entry name" value="Glycos_transf_2"/>
    <property type="match status" value="1"/>
</dbReference>
<keyword evidence="3 10" id="KW-0808">Transferase</keyword>
<evidence type="ECO:0000256" key="8">
    <source>
        <dbReference type="SAM" id="Phobius"/>
    </source>
</evidence>
<keyword evidence="4 8" id="KW-0812">Transmembrane</keyword>
<evidence type="ECO:0000256" key="1">
    <source>
        <dbReference type="ARBA" id="ARBA00022475"/>
    </source>
</evidence>
<dbReference type="Proteomes" id="UP000197535">
    <property type="component" value="Unassembled WGS sequence"/>
</dbReference>
<protein>
    <submittedName>
        <fullName evidence="10">Family 2 glycosyl transferase</fullName>
    </submittedName>
</protein>
<evidence type="ECO:0000256" key="2">
    <source>
        <dbReference type="ARBA" id="ARBA00022676"/>
    </source>
</evidence>
<evidence type="ECO:0000256" key="3">
    <source>
        <dbReference type="ARBA" id="ARBA00022679"/>
    </source>
</evidence>
<evidence type="ECO:0000313" key="10">
    <source>
        <dbReference type="EMBL" id="OWW23027.1"/>
    </source>
</evidence>
<feature type="transmembrane region" description="Helical" evidence="8">
    <location>
        <begin position="280"/>
        <end position="306"/>
    </location>
</feature>
<keyword evidence="2" id="KW-0328">Glycosyltransferase</keyword>
<dbReference type="GO" id="GO:0016757">
    <property type="term" value="F:glycosyltransferase activity"/>
    <property type="evidence" value="ECO:0007669"/>
    <property type="project" value="UniProtKB-KW"/>
</dbReference>
<dbReference type="InterPro" id="IPR029044">
    <property type="entry name" value="Nucleotide-diphossugar_trans"/>
</dbReference>
<keyword evidence="1" id="KW-1003">Cell membrane</keyword>
<dbReference type="Gene3D" id="3.90.550.10">
    <property type="entry name" value="Spore Coat Polysaccharide Biosynthesis Protein SpsA, Chain A"/>
    <property type="match status" value="1"/>
</dbReference>
<evidence type="ECO:0000256" key="7">
    <source>
        <dbReference type="ARBA" id="ARBA00023136"/>
    </source>
</evidence>
<dbReference type="SUPFAM" id="SSF53448">
    <property type="entry name" value="Nucleotide-diphospho-sugar transferases"/>
    <property type="match status" value="1"/>
</dbReference>
<comment type="caution">
    <text evidence="10">The sequence shown here is derived from an EMBL/GenBank/DDBJ whole genome shotgun (WGS) entry which is preliminary data.</text>
</comment>
<gene>
    <name evidence="10" type="ORF">AYR66_23340</name>
</gene>
<evidence type="ECO:0000256" key="4">
    <source>
        <dbReference type="ARBA" id="ARBA00022692"/>
    </source>
</evidence>
<name>A0A254TLC7_9BURK</name>
<evidence type="ECO:0000313" key="11">
    <source>
        <dbReference type="Proteomes" id="UP000197535"/>
    </source>
</evidence>
<keyword evidence="5" id="KW-0448">Lipopolysaccharide biosynthesis</keyword>
<dbReference type="InterPro" id="IPR050256">
    <property type="entry name" value="Glycosyltransferase_2"/>
</dbReference>
<dbReference type="GO" id="GO:0005886">
    <property type="term" value="C:plasma membrane"/>
    <property type="evidence" value="ECO:0007669"/>
    <property type="project" value="TreeGrafter"/>
</dbReference>
<dbReference type="EMBL" id="LSTO01000001">
    <property type="protein sequence ID" value="OWW23027.1"/>
    <property type="molecule type" value="Genomic_DNA"/>
</dbReference>
<keyword evidence="6 8" id="KW-1133">Transmembrane helix</keyword>
<organism evidence="10 11">
    <name type="scientific">Noviherbaspirillum denitrificans</name>
    <dbReference type="NCBI Taxonomy" id="1968433"/>
    <lineage>
        <taxon>Bacteria</taxon>
        <taxon>Pseudomonadati</taxon>
        <taxon>Pseudomonadota</taxon>
        <taxon>Betaproteobacteria</taxon>
        <taxon>Burkholderiales</taxon>
        <taxon>Oxalobacteraceae</taxon>
        <taxon>Noviherbaspirillum</taxon>
    </lineage>
</organism>
<sequence>MASGTREECPSVSLVVPLYNEEDNVAPLVEQVHAAMANVDWPWDLILVDDGSSDRTALQLKQSLLRYPDTVRVIILQRNFGQTAAMQAGIDAATGTVIATMDGDLQNHPQDIPRMVRRLLDEDLDLLVGWRWQRKDGLWLRKIPSRLANLLVGRVTGIRLHDYGCSLKIFRTSVLRQIRLYGEMHRFIPTWMATITSPARIGEERVGHSPRVHGKSKYGLSRTFKVILDLLVMYFFMRYRAKPGHFFGRIGLLFGTAGVLILAWLTWVKLYLGEGIADRPLLLLGVLLSLVGVQFLSTGIITEMLARIDYEASGKKPYVVRTMLPDQKMKGQSDGR</sequence>
<evidence type="ECO:0000256" key="5">
    <source>
        <dbReference type="ARBA" id="ARBA00022985"/>
    </source>
</evidence>
<evidence type="ECO:0000256" key="6">
    <source>
        <dbReference type="ARBA" id="ARBA00022989"/>
    </source>
</evidence>
<dbReference type="GO" id="GO:0009103">
    <property type="term" value="P:lipopolysaccharide biosynthetic process"/>
    <property type="evidence" value="ECO:0007669"/>
    <property type="project" value="UniProtKB-KW"/>
</dbReference>